<feature type="compositionally biased region" description="Low complexity" evidence="2">
    <location>
        <begin position="388"/>
        <end position="400"/>
    </location>
</feature>
<proteinExistence type="inferred from homology"/>
<sequence>MGGAVSSGQDNDELIDNLRDAGYIKTLQVERVFRIVDRAHYYLAECTDSAYKDLAWKSGTLHLSAPCIYSEVMEALELRNGLSFLNLGSGTGYLNTMVGFMIGPYGINHGIELHAENVTYANKKLECFIQEGHKFDDLELCEPQFVVGNCLNLAPENHLYDRVYCGASCPPEQRETIQNMIKVNGILVIPVGDQLLKIKRINETEFTTENVLPVSFASLVLPVRSENTRDLILLPDVNPMSLQCICRVAIRDAIRVTFDFNLPTAGQRSNLNRVKHVKASRFLRSEVGRPPLNILPTAQGLMLLAAFDSSDEDDDEDDDDDDDDENEKSRESIVDRMLDLNQQFHHVSDHASEPSVESAADDVDSELSDMEDEGIHISYLNDVNGNKNSLLSSSSSQQNSQDRDTESVEEKVVGRISSNSVKKNGNMTRSSLKHLSKEESSLAKDASDSRDSNTYKRFSDSILTIVSPQKRNASSFQLEEDIAPGVHETNMYQPISNDVLTSEFNSRSPAIQVTPSTGVSMPRAIKESYSISADTSETSGFGSLGDDNFQTTSSQQSGRGSLKDDMDVMPGEDSVPSCSPASNNKRSPQSKSSIGESSVDYDSLMADTADTAWIDTEDDDDDDESHLGECKLKKIKSLMEYKITKKDGNSNDVAGDNMKVPRKSPDFSAYLKMKVESLPLPSSLKAFILYYRQIDNADIFDC</sequence>
<feature type="compositionally biased region" description="Polar residues" evidence="2">
    <location>
        <begin position="416"/>
        <end position="429"/>
    </location>
</feature>
<dbReference type="AlphaFoldDB" id="A0A0B7BAD7"/>
<evidence type="ECO:0008006" key="4">
    <source>
        <dbReference type="Google" id="ProtNLM"/>
    </source>
</evidence>
<feature type="compositionally biased region" description="Basic and acidic residues" evidence="2">
    <location>
        <begin position="435"/>
        <end position="454"/>
    </location>
</feature>
<feature type="compositionally biased region" description="Polar residues" evidence="2">
    <location>
        <begin position="576"/>
        <end position="596"/>
    </location>
</feature>
<name>A0A0B7BAD7_9EUPU</name>
<dbReference type="GO" id="GO:0004719">
    <property type="term" value="F:protein-L-isoaspartate (D-aspartate) O-methyltransferase activity"/>
    <property type="evidence" value="ECO:0007669"/>
    <property type="project" value="InterPro"/>
</dbReference>
<dbReference type="PANTHER" id="PTHR11579">
    <property type="entry name" value="PROTEIN-L-ISOASPARTATE O-METHYLTRANSFERASE"/>
    <property type="match status" value="1"/>
</dbReference>
<dbReference type="SUPFAM" id="SSF53335">
    <property type="entry name" value="S-adenosyl-L-methionine-dependent methyltransferases"/>
    <property type="match status" value="1"/>
</dbReference>
<feature type="compositionally biased region" description="Acidic residues" evidence="2">
    <location>
        <begin position="309"/>
        <end position="326"/>
    </location>
</feature>
<feature type="compositionally biased region" description="Basic and acidic residues" evidence="2">
    <location>
        <begin position="401"/>
        <end position="413"/>
    </location>
</feature>
<dbReference type="Pfam" id="PF01135">
    <property type="entry name" value="PCMT"/>
    <property type="match status" value="1"/>
</dbReference>
<evidence type="ECO:0000313" key="3">
    <source>
        <dbReference type="EMBL" id="CEK89020.1"/>
    </source>
</evidence>
<feature type="compositionally biased region" description="Acidic residues" evidence="2">
    <location>
        <begin position="359"/>
        <end position="368"/>
    </location>
</feature>
<feature type="region of interest" description="Disordered" evidence="2">
    <location>
        <begin position="534"/>
        <end position="600"/>
    </location>
</feature>
<dbReference type="PANTHER" id="PTHR11579:SF9">
    <property type="entry name" value="PROTEIN-L-ISOASPARTATE O-METHYLTRANSFERASE"/>
    <property type="match status" value="1"/>
</dbReference>
<dbReference type="EMBL" id="HACG01042155">
    <property type="protein sequence ID" value="CEK89020.1"/>
    <property type="molecule type" value="Transcribed_RNA"/>
</dbReference>
<dbReference type="Gene3D" id="3.40.50.150">
    <property type="entry name" value="Vaccinia Virus protein VP39"/>
    <property type="match status" value="1"/>
</dbReference>
<dbReference type="InterPro" id="IPR000682">
    <property type="entry name" value="PCMT"/>
</dbReference>
<dbReference type="GO" id="GO:0005737">
    <property type="term" value="C:cytoplasm"/>
    <property type="evidence" value="ECO:0007669"/>
    <property type="project" value="TreeGrafter"/>
</dbReference>
<accession>A0A0B7BAD7</accession>
<evidence type="ECO:0000256" key="1">
    <source>
        <dbReference type="ARBA" id="ARBA00005369"/>
    </source>
</evidence>
<comment type="similarity">
    <text evidence="1">Belongs to the methyltransferase superfamily. L-isoaspartyl/D-aspartyl protein methyltransferase family.</text>
</comment>
<dbReference type="InterPro" id="IPR029063">
    <property type="entry name" value="SAM-dependent_MTases_sf"/>
</dbReference>
<organism evidence="3">
    <name type="scientific">Arion vulgaris</name>
    <dbReference type="NCBI Taxonomy" id="1028688"/>
    <lineage>
        <taxon>Eukaryota</taxon>
        <taxon>Metazoa</taxon>
        <taxon>Spiralia</taxon>
        <taxon>Lophotrochozoa</taxon>
        <taxon>Mollusca</taxon>
        <taxon>Gastropoda</taxon>
        <taxon>Heterobranchia</taxon>
        <taxon>Euthyneura</taxon>
        <taxon>Panpulmonata</taxon>
        <taxon>Eupulmonata</taxon>
        <taxon>Stylommatophora</taxon>
        <taxon>Helicina</taxon>
        <taxon>Arionoidea</taxon>
        <taxon>Arionidae</taxon>
        <taxon>Arion</taxon>
    </lineage>
</organism>
<gene>
    <name evidence="3" type="primary">ORF168465</name>
</gene>
<feature type="region of interest" description="Disordered" evidence="2">
    <location>
        <begin position="388"/>
        <end position="454"/>
    </location>
</feature>
<evidence type="ECO:0000256" key="2">
    <source>
        <dbReference type="SAM" id="MobiDB-lite"/>
    </source>
</evidence>
<reference evidence="3" key="1">
    <citation type="submission" date="2014-12" db="EMBL/GenBank/DDBJ databases">
        <title>Insight into the proteome of Arion vulgaris.</title>
        <authorList>
            <person name="Aradska J."/>
            <person name="Bulat T."/>
            <person name="Smidak R."/>
            <person name="Sarate P."/>
            <person name="Gangsoo J."/>
            <person name="Sialana F."/>
            <person name="Bilban M."/>
            <person name="Lubec G."/>
        </authorList>
    </citation>
    <scope>NUCLEOTIDE SEQUENCE</scope>
    <source>
        <tissue evidence="3">Skin</tissue>
    </source>
</reference>
<feature type="region of interest" description="Disordered" evidence="2">
    <location>
        <begin position="346"/>
        <end position="368"/>
    </location>
</feature>
<protein>
    <recommendedName>
        <fullName evidence="4">SOCS box domain-containing protein</fullName>
    </recommendedName>
</protein>
<feature type="region of interest" description="Disordered" evidence="2">
    <location>
        <begin position="309"/>
        <end position="330"/>
    </location>
</feature>